<evidence type="ECO:0000313" key="2">
    <source>
        <dbReference type="EMBL" id="QLG87993.1"/>
    </source>
</evidence>
<dbReference type="EMBL" id="CP058627">
    <property type="protein sequence ID" value="QLG87993.1"/>
    <property type="molecule type" value="Genomic_DNA"/>
</dbReference>
<accession>A0A7H9BGZ8</accession>
<protein>
    <recommendedName>
        <fullName evidence="1">DUF7931 domain-containing protein</fullName>
    </recommendedName>
</protein>
<evidence type="ECO:0000313" key="3">
    <source>
        <dbReference type="Proteomes" id="UP000509597"/>
    </source>
</evidence>
<dbReference type="Pfam" id="PF25559">
    <property type="entry name" value="DUF7931"/>
    <property type="match status" value="1"/>
</dbReference>
<proteinExistence type="predicted"/>
<dbReference type="Proteomes" id="UP000509597">
    <property type="component" value="Chromosome"/>
</dbReference>
<dbReference type="RefSeq" id="WP_179358072.1">
    <property type="nucleotide sequence ID" value="NZ_CP058627.1"/>
</dbReference>
<dbReference type="InterPro" id="IPR057691">
    <property type="entry name" value="DUF7931"/>
</dbReference>
<dbReference type="AlphaFoldDB" id="A0A7H9BGZ8"/>
<sequence length="168" mass="19713">MNMDTSNPLPDKLAQPFDTRAGYQAAFSAIISQAGHTLLMCEKDFAEIDLGCKRNFDLLWAFFSQPSPGRLQLLMQDSDYLGRHCPRFMQLYDRFTHLIELRVIPEHLRQWQKGWVVSDHKSYLIRHHYDWYRGELANDPQIVALLRQQFATLWEQSTSSNALQRLDL</sequence>
<evidence type="ECO:0000259" key="1">
    <source>
        <dbReference type="Pfam" id="PF25559"/>
    </source>
</evidence>
<dbReference type="KEGG" id="chiz:HQ393_06810"/>
<reference evidence="2 3" key="1">
    <citation type="submission" date="2020-07" db="EMBL/GenBank/DDBJ databases">
        <title>Complete genome sequence of Chitinibacter sp. 2T18.</title>
        <authorList>
            <person name="Bae J.-W."/>
            <person name="Choi J.-W."/>
        </authorList>
    </citation>
    <scope>NUCLEOTIDE SEQUENCE [LARGE SCALE GENOMIC DNA]</scope>
    <source>
        <strain evidence="2 3">2T18</strain>
    </source>
</reference>
<organism evidence="2 3">
    <name type="scientific">Chitinibacter bivalviorum</name>
    <dbReference type="NCBI Taxonomy" id="2739434"/>
    <lineage>
        <taxon>Bacteria</taxon>
        <taxon>Pseudomonadati</taxon>
        <taxon>Pseudomonadota</taxon>
        <taxon>Betaproteobacteria</taxon>
        <taxon>Neisseriales</taxon>
        <taxon>Chitinibacteraceae</taxon>
        <taxon>Chitinibacter</taxon>
    </lineage>
</organism>
<feature type="domain" description="DUF7931" evidence="1">
    <location>
        <begin position="23"/>
        <end position="166"/>
    </location>
</feature>
<name>A0A7H9BGZ8_9NEIS</name>
<gene>
    <name evidence="2" type="ORF">HQ393_06810</name>
</gene>
<keyword evidence="3" id="KW-1185">Reference proteome</keyword>